<protein>
    <submittedName>
        <fullName evidence="5">Methyl-accepting chemotaxis protein</fullName>
    </submittedName>
</protein>
<comment type="caution">
    <text evidence="5">The sequence shown here is derived from an EMBL/GenBank/DDBJ whole genome shotgun (WGS) entry which is preliminary data.</text>
</comment>
<dbReference type="Proteomes" id="UP001235343">
    <property type="component" value="Unassembled WGS sequence"/>
</dbReference>
<evidence type="ECO:0000256" key="3">
    <source>
        <dbReference type="SAM" id="Phobius"/>
    </source>
</evidence>
<organism evidence="5 6">
    <name type="scientific">Aquibacillus rhizosphaerae</name>
    <dbReference type="NCBI Taxonomy" id="3051431"/>
    <lineage>
        <taxon>Bacteria</taxon>
        <taxon>Bacillati</taxon>
        <taxon>Bacillota</taxon>
        <taxon>Bacilli</taxon>
        <taxon>Bacillales</taxon>
        <taxon>Bacillaceae</taxon>
        <taxon>Aquibacillus</taxon>
    </lineage>
</organism>
<dbReference type="InterPro" id="IPR004089">
    <property type="entry name" value="MCPsignal_dom"/>
</dbReference>
<feature type="transmembrane region" description="Helical" evidence="3">
    <location>
        <begin position="37"/>
        <end position="56"/>
    </location>
</feature>
<dbReference type="Pfam" id="PF00015">
    <property type="entry name" value="MCPsignal"/>
    <property type="match status" value="1"/>
</dbReference>
<accession>A0ABT7L0N8</accession>
<feature type="transmembrane region" description="Helical" evidence="3">
    <location>
        <begin position="7"/>
        <end position="31"/>
    </location>
</feature>
<dbReference type="RefSeq" id="WP_285930206.1">
    <property type="nucleotide sequence ID" value="NZ_JASTZU010000012.1"/>
</dbReference>
<keyword evidence="3" id="KW-0472">Membrane</keyword>
<evidence type="ECO:0000256" key="1">
    <source>
        <dbReference type="ARBA" id="ARBA00023224"/>
    </source>
</evidence>
<evidence type="ECO:0000313" key="6">
    <source>
        <dbReference type="Proteomes" id="UP001235343"/>
    </source>
</evidence>
<keyword evidence="1 2" id="KW-0807">Transducer</keyword>
<dbReference type="PANTHER" id="PTHR32089:SF114">
    <property type="entry name" value="METHYL-ACCEPTING CHEMOTAXIS PROTEIN MCPB"/>
    <property type="match status" value="1"/>
</dbReference>
<sequence length="410" mass="44588">MKIKSSLTMSFGLVILINLLAVCISVFFITGDGSTPIYYYVLLLAFVLIGIVIAFLSSKKLVKQINNINTRIKETASDKVVSMTDAATVLKELDEINEYVHILNEKKVEVFEYISSIADHITNQGDNFELSTERLVSGSNQIVTTMKELSSGAEEQANASSSLTETMQAFTTTIMNVVTNGENIKSESKSMLSITEQGTELMNQSIEKMQVIDETIKQSLEKVQGLDHMTLKITQLVTVIQEIAEQTNLLALNAAIEAARAGEQGRGFAVVADEVRKLAEQVSNSITDITTTANGIQTESKLAVETLELGYDAVTEGSNQIATTGDTFNQLNVIINNIGKEIEMVSNSLYDVLDNTKTINDSITNIASVSEEAAAGIEEVATTSEQLTGSVEEIQNGQKSLKEIMSQLQL</sequence>
<dbReference type="Gene3D" id="1.10.287.950">
    <property type="entry name" value="Methyl-accepting chemotaxis protein"/>
    <property type="match status" value="1"/>
</dbReference>
<dbReference type="SMART" id="SM00283">
    <property type="entry name" value="MA"/>
    <property type="match status" value="1"/>
</dbReference>
<keyword evidence="6" id="KW-1185">Reference proteome</keyword>
<gene>
    <name evidence="5" type="ORF">QQS35_02610</name>
</gene>
<dbReference type="SUPFAM" id="SSF58104">
    <property type="entry name" value="Methyl-accepting chemotaxis protein (MCP) signaling domain"/>
    <property type="match status" value="1"/>
</dbReference>
<evidence type="ECO:0000259" key="4">
    <source>
        <dbReference type="PROSITE" id="PS50111"/>
    </source>
</evidence>
<keyword evidence="3" id="KW-0812">Transmembrane</keyword>
<dbReference type="EMBL" id="JASTZU010000012">
    <property type="protein sequence ID" value="MDL4839355.1"/>
    <property type="molecule type" value="Genomic_DNA"/>
</dbReference>
<dbReference type="PANTHER" id="PTHR32089">
    <property type="entry name" value="METHYL-ACCEPTING CHEMOTAXIS PROTEIN MCPB"/>
    <property type="match status" value="1"/>
</dbReference>
<keyword evidence="3" id="KW-1133">Transmembrane helix</keyword>
<evidence type="ECO:0000313" key="5">
    <source>
        <dbReference type="EMBL" id="MDL4839355.1"/>
    </source>
</evidence>
<dbReference type="PROSITE" id="PS50111">
    <property type="entry name" value="CHEMOTAXIS_TRANSDUC_2"/>
    <property type="match status" value="1"/>
</dbReference>
<evidence type="ECO:0000256" key="2">
    <source>
        <dbReference type="PROSITE-ProRule" id="PRU00284"/>
    </source>
</evidence>
<reference evidence="5 6" key="1">
    <citation type="submission" date="2023-06" db="EMBL/GenBank/DDBJ databases">
        <title>Aquibacillus rhizosphaerae LR5S19.</title>
        <authorList>
            <person name="Sun J.-Q."/>
        </authorList>
    </citation>
    <scope>NUCLEOTIDE SEQUENCE [LARGE SCALE GENOMIC DNA]</scope>
    <source>
        <strain evidence="5 6">LR5S19</strain>
    </source>
</reference>
<proteinExistence type="predicted"/>
<feature type="domain" description="Methyl-accepting transducer" evidence="4">
    <location>
        <begin position="131"/>
        <end position="388"/>
    </location>
</feature>
<name>A0ABT7L0N8_9BACI</name>